<evidence type="ECO:0000259" key="2">
    <source>
        <dbReference type="PROSITE" id="PS50222"/>
    </source>
</evidence>
<gene>
    <name evidence="3" type="ORF">Pan181_02610</name>
</gene>
<evidence type="ECO:0000256" key="1">
    <source>
        <dbReference type="SAM" id="SignalP"/>
    </source>
</evidence>
<feature type="chain" id="PRO_5022120644" description="EF-hand domain-containing protein" evidence="1">
    <location>
        <begin position="25"/>
        <end position="230"/>
    </location>
</feature>
<reference evidence="3 4" key="1">
    <citation type="submission" date="2019-02" db="EMBL/GenBank/DDBJ databases">
        <title>Deep-cultivation of Planctomycetes and their phenomic and genomic characterization uncovers novel biology.</title>
        <authorList>
            <person name="Wiegand S."/>
            <person name="Jogler M."/>
            <person name="Boedeker C."/>
            <person name="Pinto D."/>
            <person name="Vollmers J."/>
            <person name="Rivas-Marin E."/>
            <person name="Kohn T."/>
            <person name="Peeters S.H."/>
            <person name="Heuer A."/>
            <person name="Rast P."/>
            <person name="Oberbeckmann S."/>
            <person name="Bunk B."/>
            <person name="Jeske O."/>
            <person name="Meyerdierks A."/>
            <person name="Storesund J.E."/>
            <person name="Kallscheuer N."/>
            <person name="Luecker S."/>
            <person name="Lage O.M."/>
            <person name="Pohl T."/>
            <person name="Merkel B.J."/>
            <person name="Hornburger P."/>
            <person name="Mueller R.-W."/>
            <person name="Bruemmer F."/>
            <person name="Labrenz M."/>
            <person name="Spormann A.M."/>
            <person name="Op den Camp H."/>
            <person name="Overmann J."/>
            <person name="Amann R."/>
            <person name="Jetten M.S.M."/>
            <person name="Mascher T."/>
            <person name="Medema M.H."/>
            <person name="Devos D.P."/>
            <person name="Kaster A.-K."/>
            <person name="Ovreas L."/>
            <person name="Rohde M."/>
            <person name="Galperin M.Y."/>
            <person name="Jogler C."/>
        </authorList>
    </citation>
    <scope>NUCLEOTIDE SEQUENCE [LARGE SCALE GENOMIC DNA]</scope>
    <source>
        <strain evidence="3 4">Pan181</strain>
    </source>
</reference>
<feature type="signal peptide" evidence="1">
    <location>
        <begin position="1"/>
        <end position="24"/>
    </location>
</feature>
<keyword evidence="1" id="KW-0732">Signal</keyword>
<dbReference type="InterPro" id="IPR002048">
    <property type="entry name" value="EF_hand_dom"/>
</dbReference>
<dbReference type="KEGG" id="amuc:Pan181_02610"/>
<accession>A0A518AH72</accession>
<proteinExistence type="predicted"/>
<dbReference type="AlphaFoldDB" id="A0A518AH72"/>
<evidence type="ECO:0000313" key="4">
    <source>
        <dbReference type="Proteomes" id="UP000315750"/>
    </source>
</evidence>
<dbReference type="OrthoDB" id="286138at2"/>
<dbReference type="PROSITE" id="PS50222">
    <property type="entry name" value="EF_HAND_2"/>
    <property type="match status" value="1"/>
</dbReference>
<protein>
    <recommendedName>
        <fullName evidence="2">EF-hand domain-containing protein</fullName>
    </recommendedName>
</protein>
<name>A0A518AH72_9BACT</name>
<dbReference type="PROSITE" id="PS00018">
    <property type="entry name" value="EF_HAND_1"/>
    <property type="match status" value="1"/>
</dbReference>
<dbReference type="InterPro" id="IPR018247">
    <property type="entry name" value="EF_Hand_1_Ca_BS"/>
</dbReference>
<dbReference type="Proteomes" id="UP000315750">
    <property type="component" value="Chromosome"/>
</dbReference>
<organism evidence="3 4">
    <name type="scientific">Aeoliella mucimassa</name>
    <dbReference type="NCBI Taxonomy" id="2527972"/>
    <lineage>
        <taxon>Bacteria</taxon>
        <taxon>Pseudomonadati</taxon>
        <taxon>Planctomycetota</taxon>
        <taxon>Planctomycetia</taxon>
        <taxon>Pirellulales</taxon>
        <taxon>Lacipirellulaceae</taxon>
        <taxon>Aeoliella</taxon>
    </lineage>
</organism>
<dbReference type="GO" id="GO:0005509">
    <property type="term" value="F:calcium ion binding"/>
    <property type="evidence" value="ECO:0007669"/>
    <property type="project" value="InterPro"/>
</dbReference>
<evidence type="ECO:0000313" key="3">
    <source>
        <dbReference type="EMBL" id="QDU54081.1"/>
    </source>
</evidence>
<dbReference type="EMBL" id="CP036278">
    <property type="protein sequence ID" value="QDU54081.1"/>
    <property type="molecule type" value="Genomic_DNA"/>
</dbReference>
<sequence length="230" mass="24851" precursor="true">MTLLHRMALIALLLPAAFASVANAHQLDECVQSALVEVAPGEVLVWLNLSPGVEVAEQLIGLIDQNSDGSLTEQELQQYADLLLADLDLALDSESLHLRVDDTRLPELEELQSGWGVVQLKLSAPLPKMPAGEHLLRFENRHLPAVSVYLFNAAQPTSSQVSIAKQTRNENQSEGKIRFAYHPVVADEPTTALQPITVGIVIAIALSAWCVVRLRSLAGQPTTGLAKSST</sequence>
<feature type="domain" description="EF-hand" evidence="2">
    <location>
        <begin position="51"/>
        <end position="86"/>
    </location>
</feature>
<keyword evidence="4" id="KW-1185">Reference proteome</keyword>
<dbReference type="RefSeq" id="WP_145245107.1">
    <property type="nucleotide sequence ID" value="NZ_CP036278.1"/>
</dbReference>